<evidence type="ECO:0000256" key="7">
    <source>
        <dbReference type="ARBA" id="ARBA00035120"/>
    </source>
</evidence>
<comment type="subcellular location">
    <subcellularLocation>
        <location evidence="1 10">Cell membrane</location>
        <topology evidence="1 10">Multi-pass membrane protein</topology>
    </subcellularLocation>
</comment>
<keyword evidence="10" id="KW-0479">Metal-binding</keyword>
<dbReference type="RefSeq" id="WP_086993696.1">
    <property type="nucleotide sequence ID" value="NZ_FUHW01000001.1"/>
</dbReference>
<comment type="similarity">
    <text evidence="7 10">Belongs to the fluoride channel Fluc/FEX (TC 1.A.43) family.</text>
</comment>
<keyword evidence="4 10" id="KW-1133">Transmembrane helix</keyword>
<evidence type="ECO:0000256" key="1">
    <source>
        <dbReference type="ARBA" id="ARBA00004651"/>
    </source>
</evidence>
<dbReference type="PANTHER" id="PTHR28259:SF1">
    <property type="entry name" value="FLUORIDE EXPORT PROTEIN 1-RELATED"/>
    <property type="match status" value="1"/>
</dbReference>
<reference evidence="11 12" key="1">
    <citation type="submission" date="2017-02" db="EMBL/GenBank/DDBJ databases">
        <authorList>
            <person name="Peterson S.W."/>
        </authorList>
    </citation>
    <scope>NUCLEOTIDE SEQUENCE [LARGE SCALE GENOMIC DNA]</scope>
    <source>
        <strain evidence="11 12">B Ar 00.02</strain>
    </source>
</reference>
<keyword evidence="6 10" id="KW-0407">Ion channel</keyword>
<evidence type="ECO:0000313" key="12">
    <source>
        <dbReference type="Proteomes" id="UP000195913"/>
    </source>
</evidence>
<feature type="transmembrane region" description="Helical" evidence="10">
    <location>
        <begin position="35"/>
        <end position="61"/>
    </location>
</feature>
<evidence type="ECO:0000256" key="2">
    <source>
        <dbReference type="ARBA" id="ARBA00022475"/>
    </source>
</evidence>
<organism evidence="11 12">
    <name type="scientific">Arthrobacter rhombi</name>
    <dbReference type="NCBI Taxonomy" id="71253"/>
    <lineage>
        <taxon>Bacteria</taxon>
        <taxon>Bacillati</taxon>
        <taxon>Actinomycetota</taxon>
        <taxon>Actinomycetes</taxon>
        <taxon>Micrococcales</taxon>
        <taxon>Micrococcaceae</taxon>
        <taxon>Arthrobacter</taxon>
    </lineage>
</organism>
<evidence type="ECO:0000256" key="6">
    <source>
        <dbReference type="ARBA" id="ARBA00023303"/>
    </source>
</evidence>
<feature type="binding site" evidence="10">
    <location>
        <position position="76"/>
    </location>
    <ligand>
        <name>Na(+)</name>
        <dbReference type="ChEBI" id="CHEBI:29101"/>
        <note>structural</note>
    </ligand>
</feature>
<evidence type="ECO:0000256" key="3">
    <source>
        <dbReference type="ARBA" id="ARBA00022692"/>
    </source>
</evidence>
<dbReference type="InterPro" id="IPR003691">
    <property type="entry name" value="FluC"/>
</dbReference>
<keyword evidence="2 10" id="KW-1003">Cell membrane</keyword>
<evidence type="ECO:0000256" key="9">
    <source>
        <dbReference type="ARBA" id="ARBA00049940"/>
    </source>
</evidence>
<feature type="transmembrane region" description="Helical" evidence="10">
    <location>
        <begin position="6"/>
        <end position="23"/>
    </location>
</feature>
<dbReference type="Pfam" id="PF02537">
    <property type="entry name" value="CRCB"/>
    <property type="match status" value="1"/>
</dbReference>
<comment type="activity regulation">
    <text evidence="10">Na(+) is not transported, but it plays an essential structural role and its presence is essential for fluoride channel function.</text>
</comment>
<dbReference type="NCBIfam" id="TIGR00494">
    <property type="entry name" value="crcB"/>
    <property type="match status" value="1"/>
</dbReference>
<feature type="transmembrane region" description="Helical" evidence="10">
    <location>
        <begin position="67"/>
        <end position="86"/>
    </location>
</feature>
<dbReference type="HAMAP" id="MF_00454">
    <property type="entry name" value="FluC"/>
    <property type="match status" value="1"/>
</dbReference>
<keyword evidence="12" id="KW-1185">Reference proteome</keyword>
<dbReference type="PANTHER" id="PTHR28259">
    <property type="entry name" value="FLUORIDE EXPORT PROTEIN 1-RELATED"/>
    <property type="match status" value="1"/>
</dbReference>
<dbReference type="GO" id="GO:0046872">
    <property type="term" value="F:metal ion binding"/>
    <property type="evidence" value="ECO:0007669"/>
    <property type="project" value="UniProtKB-KW"/>
</dbReference>
<keyword evidence="10" id="KW-0915">Sodium</keyword>
<dbReference type="EMBL" id="FUHW01000001">
    <property type="protein sequence ID" value="SJM45745.1"/>
    <property type="molecule type" value="Genomic_DNA"/>
</dbReference>
<name>A0A1R4EQ44_9MICC</name>
<dbReference type="GO" id="GO:0005886">
    <property type="term" value="C:plasma membrane"/>
    <property type="evidence" value="ECO:0007669"/>
    <property type="project" value="UniProtKB-SubCell"/>
</dbReference>
<keyword evidence="5 10" id="KW-0472">Membrane</keyword>
<gene>
    <name evidence="10" type="primary">fluC</name>
    <name evidence="10" type="synonym">crcB</name>
    <name evidence="11" type="ORF">FM101_00180</name>
</gene>
<keyword evidence="3 10" id="KW-0812">Transmembrane</keyword>
<evidence type="ECO:0000256" key="5">
    <source>
        <dbReference type="ARBA" id="ARBA00023136"/>
    </source>
</evidence>
<proteinExistence type="inferred from homology"/>
<feature type="binding site" evidence="10">
    <location>
        <position position="79"/>
    </location>
    <ligand>
        <name>Na(+)</name>
        <dbReference type="ChEBI" id="CHEBI:29101"/>
        <note>structural</note>
    </ligand>
</feature>
<protein>
    <recommendedName>
        <fullName evidence="10">Fluoride-specific ion channel FluC</fullName>
    </recommendedName>
</protein>
<keyword evidence="10" id="KW-0406">Ion transport</keyword>
<keyword evidence="10" id="KW-0813">Transport</keyword>
<feature type="transmembrane region" description="Helical" evidence="10">
    <location>
        <begin position="98"/>
        <end position="121"/>
    </location>
</feature>
<evidence type="ECO:0000256" key="4">
    <source>
        <dbReference type="ARBA" id="ARBA00022989"/>
    </source>
</evidence>
<evidence type="ECO:0000256" key="10">
    <source>
        <dbReference type="HAMAP-Rule" id="MF_00454"/>
    </source>
</evidence>
<dbReference type="GO" id="GO:0062054">
    <property type="term" value="F:fluoride channel activity"/>
    <property type="evidence" value="ECO:0007669"/>
    <property type="project" value="UniProtKB-UniRule"/>
</dbReference>
<sequence length="125" mass="12828">MTPLLFIALSLAGGLGAGTRLFVDGFVKSHTRATFPLGTLLINVSGSLVLGLLLGLSMGFIVPEPVYLVAGTGFLGGYTTFSTASFESVRLLQERRYLASLANGLGMAVLSVAAASGGFWLGSLA</sequence>
<dbReference type="AlphaFoldDB" id="A0A1R4EQ44"/>
<accession>A0A1R4EQ44</accession>
<comment type="catalytic activity">
    <reaction evidence="8">
        <text>fluoride(in) = fluoride(out)</text>
        <dbReference type="Rhea" id="RHEA:76159"/>
        <dbReference type="ChEBI" id="CHEBI:17051"/>
    </reaction>
    <physiologicalReaction direction="left-to-right" evidence="8">
        <dbReference type="Rhea" id="RHEA:76160"/>
    </physiologicalReaction>
</comment>
<comment type="function">
    <text evidence="9 10">Fluoride-specific ion channel. Important for reducing fluoride concentration in the cell, thus reducing its toxicity.</text>
</comment>
<dbReference type="Proteomes" id="UP000195913">
    <property type="component" value="Unassembled WGS sequence"/>
</dbReference>
<evidence type="ECO:0000256" key="8">
    <source>
        <dbReference type="ARBA" id="ARBA00035585"/>
    </source>
</evidence>
<evidence type="ECO:0000313" key="11">
    <source>
        <dbReference type="EMBL" id="SJM45745.1"/>
    </source>
</evidence>
<dbReference type="GO" id="GO:0140114">
    <property type="term" value="P:cellular detoxification of fluoride"/>
    <property type="evidence" value="ECO:0007669"/>
    <property type="project" value="UniProtKB-UniRule"/>
</dbReference>